<evidence type="ECO:0000259" key="1">
    <source>
        <dbReference type="PROSITE" id="PS51186"/>
    </source>
</evidence>
<dbReference type="InterPro" id="IPR016181">
    <property type="entry name" value="Acyl_CoA_acyltransferase"/>
</dbReference>
<accession>A0A5B2XR63</accession>
<dbReference type="PANTHER" id="PTHR43792:SF1">
    <property type="entry name" value="N-ACETYLTRANSFERASE DOMAIN-CONTAINING PROTEIN"/>
    <property type="match status" value="1"/>
</dbReference>
<protein>
    <submittedName>
        <fullName evidence="2">GNAT family N-acetyltransferase</fullName>
    </submittedName>
</protein>
<organism evidence="2 3">
    <name type="scientific">Solihabitans fulvus</name>
    <dbReference type="NCBI Taxonomy" id="1892852"/>
    <lineage>
        <taxon>Bacteria</taxon>
        <taxon>Bacillati</taxon>
        <taxon>Actinomycetota</taxon>
        <taxon>Actinomycetes</taxon>
        <taxon>Pseudonocardiales</taxon>
        <taxon>Pseudonocardiaceae</taxon>
        <taxon>Solihabitans</taxon>
    </lineage>
</organism>
<evidence type="ECO:0000313" key="3">
    <source>
        <dbReference type="Proteomes" id="UP000323454"/>
    </source>
</evidence>
<dbReference type="OrthoDB" id="21342at2"/>
<dbReference type="Pfam" id="PF13302">
    <property type="entry name" value="Acetyltransf_3"/>
    <property type="match status" value="1"/>
</dbReference>
<dbReference type="PROSITE" id="PS51186">
    <property type="entry name" value="GNAT"/>
    <property type="match status" value="1"/>
</dbReference>
<dbReference type="EMBL" id="VUOB01000007">
    <property type="protein sequence ID" value="KAA2265329.1"/>
    <property type="molecule type" value="Genomic_DNA"/>
</dbReference>
<reference evidence="2 3" key="1">
    <citation type="submission" date="2019-09" db="EMBL/GenBank/DDBJ databases">
        <title>Goodfellowia gen. nov., a new genus of the Pseudonocardineae related to Actinoalloteichus, containing Goodfellowia coeruleoviolacea gen. nov., comb. nov. gen. nov., comb. nov.</title>
        <authorList>
            <person name="Labeda D."/>
        </authorList>
    </citation>
    <scope>NUCLEOTIDE SEQUENCE [LARGE SCALE GENOMIC DNA]</scope>
    <source>
        <strain evidence="2 3">AN110305</strain>
    </source>
</reference>
<dbReference type="AlphaFoldDB" id="A0A5B2XR63"/>
<evidence type="ECO:0000313" key="2">
    <source>
        <dbReference type="EMBL" id="KAA2265329.1"/>
    </source>
</evidence>
<dbReference type="Gene3D" id="3.40.630.30">
    <property type="match status" value="1"/>
</dbReference>
<comment type="caution">
    <text evidence="2">The sequence shown here is derived from an EMBL/GenBank/DDBJ whole genome shotgun (WGS) entry which is preliminary data.</text>
</comment>
<keyword evidence="3" id="KW-1185">Reference proteome</keyword>
<dbReference type="InterPro" id="IPR051531">
    <property type="entry name" value="N-acetyltransferase"/>
</dbReference>
<gene>
    <name evidence="2" type="ORF">F0L68_04920</name>
</gene>
<feature type="domain" description="N-acetyltransferase" evidence="1">
    <location>
        <begin position="11"/>
        <end position="171"/>
    </location>
</feature>
<reference evidence="2 3" key="2">
    <citation type="submission" date="2019-09" db="EMBL/GenBank/DDBJ databases">
        <authorList>
            <person name="Jin C."/>
        </authorList>
    </citation>
    <scope>NUCLEOTIDE SEQUENCE [LARGE SCALE GENOMIC DNA]</scope>
    <source>
        <strain evidence="2 3">AN110305</strain>
    </source>
</reference>
<dbReference type="SUPFAM" id="SSF55729">
    <property type="entry name" value="Acyl-CoA N-acyltransferases (Nat)"/>
    <property type="match status" value="1"/>
</dbReference>
<dbReference type="RefSeq" id="WP_149848219.1">
    <property type="nucleotide sequence ID" value="NZ_VUOB01000007.1"/>
</dbReference>
<dbReference type="PANTHER" id="PTHR43792">
    <property type="entry name" value="GNAT FAMILY, PUTATIVE (AFU_ORTHOLOGUE AFUA_3G00765)-RELATED-RELATED"/>
    <property type="match status" value="1"/>
</dbReference>
<dbReference type="GO" id="GO:0016747">
    <property type="term" value="F:acyltransferase activity, transferring groups other than amino-acyl groups"/>
    <property type="evidence" value="ECO:0007669"/>
    <property type="project" value="InterPro"/>
</dbReference>
<keyword evidence="2" id="KW-0808">Transferase</keyword>
<dbReference type="InterPro" id="IPR000182">
    <property type="entry name" value="GNAT_dom"/>
</dbReference>
<name>A0A5B2XR63_9PSEU</name>
<dbReference type="Proteomes" id="UP000323454">
    <property type="component" value="Unassembled WGS sequence"/>
</dbReference>
<proteinExistence type="predicted"/>
<sequence length="192" mass="20522">MTAPELRTDRLLLRPLRADDLNAMVRVYEHPDTSHFFTTDRSDPAEVARFVDGRLAAQASGPAGLATWVFVHGDEVVGHGHVMPSRALPPELLEIGWVLGKDHWGRGFAAEAASAMVEHGLHTLGLPALWALVHQDNGSSRRLAGRLGFLDVGGGDYYGGPHRVLVRLPAADTTSTGARRAANGEAITHSGG</sequence>